<dbReference type="EMBL" id="BSYO01000006">
    <property type="protein sequence ID" value="GMH05547.1"/>
    <property type="molecule type" value="Genomic_DNA"/>
</dbReference>
<evidence type="ECO:0000256" key="3">
    <source>
        <dbReference type="ARBA" id="ARBA00022701"/>
    </source>
</evidence>
<dbReference type="GO" id="GO:0005819">
    <property type="term" value="C:spindle"/>
    <property type="evidence" value="ECO:0007669"/>
    <property type="project" value="TreeGrafter"/>
</dbReference>
<reference evidence="5" key="1">
    <citation type="submission" date="2023-05" db="EMBL/GenBank/DDBJ databases">
        <title>Nepenthes gracilis genome sequencing.</title>
        <authorList>
            <person name="Fukushima K."/>
        </authorList>
    </citation>
    <scope>NUCLEOTIDE SEQUENCE</scope>
    <source>
        <strain evidence="5">SING2019-196</strain>
    </source>
</reference>
<dbReference type="GO" id="GO:0005874">
    <property type="term" value="C:microtubule"/>
    <property type="evidence" value="ECO:0007669"/>
    <property type="project" value="UniProtKB-KW"/>
</dbReference>
<accession>A0AAD3XI85</accession>
<dbReference type="Pfam" id="PF03999">
    <property type="entry name" value="MAP65_ASE1"/>
    <property type="match status" value="1"/>
</dbReference>
<evidence type="ECO:0000313" key="6">
    <source>
        <dbReference type="Proteomes" id="UP001279734"/>
    </source>
</evidence>
<organism evidence="5 6">
    <name type="scientific">Nepenthes gracilis</name>
    <name type="common">Slender pitcher plant</name>
    <dbReference type="NCBI Taxonomy" id="150966"/>
    <lineage>
        <taxon>Eukaryota</taxon>
        <taxon>Viridiplantae</taxon>
        <taxon>Streptophyta</taxon>
        <taxon>Embryophyta</taxon>
        <taxon>Tracheophyta</taxon>
        <taxon>Spermatophyta</taxon>
        <taxon>Magnoliopsida</taxon>
        <taxon>eudicotyledons</taxon>
        <taxon>Gunneridae</taxon>
        <taxon>Pentapetalae</taxon>
        <taxon>Caryophyllales</taxon>
        <taxon>Nepenthaceae</taxon>
        <taxon>Nepenthes</taxon>
    </lineage>
</organism>
<dbReference type="PANTHER" id="PTHR19321">
    <property type="entry name" value="PROTEIN REGULATOR OF CYTOKINESIS 1 PRC1-RELATED"/>
    <property type="match status" value="1"/>
</dbReference>
<dbReference type="GO" id="GO:0008017">
    <property type="term" value="F:microtubule binding"/>
    <property type="evidence" value="ECO:0007669"/>
    <property type="project" value="InterPro"/>
</dbReference>
<dbReference type="Proteomes" id="UP001279734">
    <property type="component" value="Unassembled WGS sequence"/>
</dbReference>
<evidence type="ECO:0000256" key="4">
    <source>
        <dbReference type="ARBA" id="ARBA00023212"/>
    </source>
</evidence>
<dbReference type="GO" id="GO:0000911">
    <property type="term" value="P:cytokinesis by cell plate formation"/>
    <property type="evidence" value="ECO:0007669"/>
    <property type="project" value="TreeGrafter"/>
</dbReference>
<comment type="subcellular location">
    <subcellularLocation>
        <location evidence="1">Cytoplasm</location>
        <location evidence="1">Cytoskeleton</location>
    </subcellularLocation>
</comment>
<dbReference type="Gene3D" id="1.20.58.1520">
    <property type="match status" value="1"/>
</dbReference>
<dbReference type="InterPro" id="IPR007145">
    <property type="entry name" value="MAP65_Ase1_PRC1"/>
</dbReference>
<keyword evidence="6" id="KW-1185">Reference proteome</keyword>
<name>A0AAD3XI85_NEPGR</name>
<dbReference type="GO" id="GO:0005737">
    <property type="term" value="C:cytoplasm"/>
    <property type="evidence" value="ECO:0007669"/>
    <property type="project" value="TreeGrafter"/>
</dbReference>
<proteinExistence type="inferred from homology"/>
<gene>
    <name evidence="5" type="ORF">Nepgr_007387</name>
</gene>
<keyword evidence="4" id="KW-0963">Cytoplasm</keyword>
<comment type="similarity">
    <text evidence="2">Belongs to the MAP65/ASE1 family.</text>
</comment>
<sequence>MDTPDDERHLFDHVTCNISSSVDEVAIPGALALDLIEQAEVEVERLDQLKFSQMKEIEFKKQAELKEIYAHAHKEIDAEAAREKILALDDSGNVEPSELIVDMDSQIAKAKEEALSRKEILNKVEKWMSACEEESWLKRLTFIKGYWKEPYFCISSSSTFALGEFSIIGSELLALYCCNLMYTLPLNVGKITLCKVPHG</sequence>
<keyword evidence="4" id="KW-0206">Cytoskeleton</keyword>
<evidence type="ECO:0000313" key="5">
    <source>
        <dbReference type="EMBL" id="GMH05547.1"/>
    </source>
</evidence>
<protein>
    <submittedName>
        <fullName evidence="5">Uncharacterized protein</fullName>
    </submittedName>
</protein>
<comment type="caution">
    <text evidence="5">The sequence shown here is derived from an EMBL/GenBank/DDBJ whole genome shotgun (WGS) entry which is preliminary data.</text>
</comment>
<dbReference type="PANTHER" id="PTHR19321:SF41">
    <property type="entry name" value="FASCETTO-RELATED"/>
    <property type="match status" value="1"/>
</dbReference>
<keyword evidence="3" id="KW-0493">Microtubule</keyword>
<dbReference type="GO" id="GO:0000226">
    <property type="term" value="P:microtubule cytoskeleton organization"/>
    <property type="evidence" value="ECO:0007669"/>
    <property type="project" value="InterPro"/>
</dbReference>
<evidence type="ECO:0000256" key="1">
    <source>
        <dbReference type="ARBA" id="ARBA00004245"/>
    </source>
</evidence>
<evidence type="ECO:0000256" key="2">
    <source>
        <dbReference type="ARBA" id="ARBA00006187"/>
    </source>
</evidence>
<dbReference type="AlphaFoldDB" id="A0AAD3XI85"/>